<dbReference type="EMBL" id="MH807819">
    <property type="protein sequence ID" value="AXY82043.1"/>
    <property type="molecule type" value="Genomic_DNA"/>
</dbReference>
<organism evidence="1 2">
    <name type="scientific">Pectobacterium phage Slant</name>
    <dbReference type="NCBI Taxonomy" id="2320198"/>
    <lineage>
        <taxon>Viruses</taxon>
        <taxon>Duplodnaviria</taxon>
        <taxon>Heunggongvirae</taxon>
        <taxon>Uroviricota</taxon>
        <taxon>Caudoviricetes</taxon>
        <taxon>Autographivirales</taxon>
        <taxon>Autoscriptoviridae</taxon>
        <taxon>Corkvirinae</taxon>
        <taxon>Phimunavirus</taxon>
        <taxon>Phimunavirus khlen</taxon>
    </lineage>
</organism>
<protein>
    <submittedName>
        <fullName evidence="1">Uncharacterized protein</fullName>
    </submittedName>
</protein>
<evidence type="ECO:0000313" key="2">
    <source>
        <dbReference type="Proteomes" id="UP000263908"/>
    </source>
</evidence>
<dbReference type="Proteomes" id="UP000263908">
    <property type="component" value="Segment"/>
</dbReference>
<accession>A0A385IG93</accession>
<proteinExistence type="predicted"/>
<reference evidence="1 2" key="1">
    <citation type="submission" date="2018-08" db="EMBL/GenBank/DDBJ databases">
        <title>SRE bacteriophages.</title>
        <authorList>
            <person name="Carstens A.B."/>
            <person name="Djurhuus A.M."/>
            <person name="Kot W."/>
            <person name="Hansen L.H."/>
        </authorList>
    </citation>
    <scope>NUCLEOTIDE SEQUENCE [LARGE SCALE GENOMIC DNA]</scope>
</reference>
<name>A0A385IG93_9CAUD</name>
<sequence length="49" mass="5509">MISMYLVIQLCSGAFCNNYAIESYKLEDAQQCVVDSKSVQGSWCEPNNK</sequence>
<evidence type="ECO:0000313" key="1">
    <source>
        <dbReference type="EMBL" id="AXY82043.1"/>
    </source>
</evidence>